<feature type="region of interest" description="Disordered" evidence="1">
    <location>
        <begin position="1"/>
        <end position="56"/>
    </location>
</feature>
<evidence type="ECO:0000313" key="2">
    <source>
        <dbReference type="EMBL" id="VTJ83185.1"/>
    </source>
</evidence>
<dbReference type="EMBL" id="CABDUW010001658">
    <property type="protein sequence ID" value="VTJ83185.1"/>
    <property type="molecule type" value="Genomic_DNA"/>
</dbReference>
<evidence type="ECO:0000313" key="3">
    <source>
        <dbReference type="Proteomes" id="UP000335636"/>
    </source>
</evidence>
<comment type="caution">
    <text evidence="2">The sequence shown here is derived from an EMBL/GenBank/DDBJ whole genome shotgun (WGS) entry which is preliminary data.</text>
</comment>
<dbReference type="Proteomes" id="UP000335636">
    <property type="component" value="Unassembled WGS sequence"/>
</dbReference>
<keyword evidence="3" id="KW-1185">Reference proteome</keyword>
<gene>
    <name evidence="2" type="ORF">MONAX_5E026369</name>
</gene>
<organism evidence="2 3">
    <name type="scientific">Marmota monax</name>
    <name type="common">Woodchuck</name>
    <dbReference type="NCBI Taxonomy" id="9995"/>
    <lineage>
        <taxon>Eukaryota</taxon>
        <taxon>Metazoa</taxon>
        <taxon>Chordata</taxon>
        <taxon>Craniata</taxon>
        <taxon>Vertebrata</taxon>
        <taxon>Euteleostomi</taxon>
        <taxon>Mammalia</taxon>
        <taxon>Eutheria</taxon>
        <taxon>Euarchontoglires</taxon>
        <taxon>Glires</taxon>
        <taxon>Rodentia</taxon>
        <taxon>Sciuromorpha</taxon>
        <taxon>Sciuridae</taxon>
        <taxon>Xerinae</taxon>
        <taxon>Marmotini</taxon>
        <taxon>Marmota</taxon>
    </lineage>
</organism>
<sequence>MRSSEHRGALHWEWQRRTGSPAHRAAATAREPPSTTRHQHTPCPQGAAALTTPTGGSHWKQTYNRALSHKGNQKRGFPILVPLTYKRGGVSATIPIFQSIYPKLKPQLDSTGPKETLVKGWPLLWDQWCAFSYDLISPFGEVGR</sequence>
<feature type="compositionally biased region" description="Basic and acidic residues" evidence="1">
    <location>
        <begin position="1"/>
        <end position="16"/>
    </location>
</feature>
<reference evidence="2" key="1">
    <citation type="submission" date="2019-04" db="EMBL/GenBank/DDBJ databases">
        <authorList>
            <person name="Alioto T."/>
            <person name="Alioto T."/>
        </authorList>
    </citation>
    <scope>NUCLEOTIDE SEQUENCE [LARGE SCALE GENOMIC DNA]</scope>
</reference>
<dbReference type="AlphaFoldDB" id="A0A5E4CMV4"/>
<proteinExistence type="predicted"/>
<accession>A0A5E4CMV4</accession>
<protein>
    <submittedName>
        <fullName evidence="2">Uncharacterized protein</fullName>
    </submittedName>
</protein>
<name>A0A5E4CMV4_MARMO</name>
<evidence type="ECO:0000256" key="1">
    <source>
        <dbReference type="SAM" id="MobiDB-lite"/>
    </source>
</evidence>